<comment type="similarity">
    <text evidence="1">Belongs to the UPF0340 family.</text>
</comment>
<sequence>MEIDLNKIASELKTALNDFLTKVSLNKGDIVIIGCSTSEIKGDAIGTASSTEIAERLYPIIKEELDKAGLFAAFQGCEHINRALTIEQECQDRYDFKKVTVIPHETAGGAMAATAYRDMDNPVVVEEITADAGIDIGDTLIGMHLKQVAVPLRLSVNQIGSAHLTAARTRPKLIGGPRAHYPEK</sequence>
<accession>A0A931F7T1</accession>
<dbReference type="HAMAP" id="MF_00800">
    <property type="entry name" value="UPF0340"/>
    <property type="match status" value="1"/>
</dbReference>
<dbReference type="AlphaFoldDB" id="A0A931F7T1"/>
<dbReference type="NCBIfam" id="TIGR01440">
    <property type="entry name" value="TIGR01440 family protein"/>
    <property type="match status" value="1"/>
</dbReference>
<name>A0A931F7T1_9FIRM</name>
<dbReference type="SUPFAM" id="SSF110710">
    <property type="entry name" value="TTHA0583/YokD-like"/>
    <property type="match status" value="1"/>
</dbReference>
<dbReference type="EMBL" id="JADPIE010000001">
    <property type="protein sequence ID" value="MBF8435808.1"/>
    <property type="molecule type" value="Genomic_DNA"/>
</dbReference>
<proteinExistence type="inferred from homology"/>
<dbReference type="RefSeq" id="WP_270452484.1">
    <property type="nucleotide sequence ID" value="NZ_JADPIE010000001.1"/>
</dbReference>
<dbReference type="Proteomes" id="UP000621436">
    <property type="component" value="Unassembled WGS sequence"/>
</dbReference>
<keyword evidence="3" id="KW-1185">Reference proteome</keyword>
<dbReference type="InterPro" id="IPR006340">
    <property type="entry name" value="DUF436"/>
</dbReference>
<gene>
    <name evidence="2" type="ORF">I0Q91_01840</name>
</gene>
<reference evidence="2" key="1">
    <citation type="submission" date="2020-11" db="EMBL/GenBank/DDBJ databases">
        <title>Halonatronomonas betainensis gen. nov., sp. nov. a novel haloalkaliphilic representative of the family Halanaerobiacae capable of betaine degradation.</title>
        <authorList>
            <person name="Boltyanskaya Y."/>
            <person name="Kevbrin V."/>
            <person name="Detkova E."/>
            <person name="Grouzdev D.S."/>
            <person name="Koziaeva V."/>
            <person name="Zhilina T."/>
        </authorList>
    </citation>
    <scope>NUCLEOTIDE SEQUENCE</scope>
    <source>
        <strain evidence="2">Z-7014</strain>
    </source>
</reference>
<dbReference type="Gene3D" id="3.40.50.10360">
    <property type="entry name" value="Hypothetical protein TT1679"/>
    <property type="match status" value="1"/>
</dbReference>
<organism evidence="2 3">
    <name type="scientific">Halonatronomonas betaini</name>
    <dbReference type="NCBI Taxonomy" id="2778430"/>
    <lineage>
        <taxon>Bacteria</taxon>
        <taxon>Bacillati</taxon>
        <taxon>Bacillota</taxon>
        <taxon>Clostridia</taxon>
        <taxon>Halanaerobiales</taxon>
        <taxon>Halarsenatibacteraceae</taxon>
        <taxon>Halonatronomonas</taxon>
    </lineage>
</organism>
<protein>
    <recommendedName>
        <fullName evidence="1">UPF0340 protein I0Q91_01840</fullName>
    </recommendedName>
</protein>
<dbReference type="PIRSF" id="PIRSF007510">
    <property type="entry name" value="UCP007510"/>
    <property type="match status" value="1"/>
</dbReference>
<evidence type="ECO:0000313" key="3">
    <source>
        <dbReference type="Proteomes" id="UP000621436"/>
    </source>
</evidence>
<dbReference type="InterPro" id="IPR028345">
    <property type="entry name" value="Antibiotic_NAT-like"/>
</dbReference>
<dbReference type="Pfam" id="PF04260">
    <property type="entry name" value="DUF436"/>
    <property type="match status" value="1"/>
</dbReference>
<evidence type="ECO:0000256" key="1">
    <source>
        <dbReference type="HAMAP-Rule" id="MF_00800"/>
    </source>
</evidence>
<comment type="caution">
    <text evidence="2">The sequence shown here is derived from an EMBL/GenBank/DDBJ whole genome shotgun (WGS) entry which is preliminary data.</text>
</comment>
<evidence type="ECO:0000313" key="2">
    <source>
        <dbReference type="EMBL" id="MBF8435808.1"/>
    </source>
</evidence>